<dbReference type="GO" id="GO:0003676">
    <property type="term" value="F:nucleic acid binding"/>
    <property type="evidence" value="ECO:0007669"/>
    <property type="project" value="InterPro"/>
</dbReference>
<dbReference type="GO" id="GO:0004519">
    <property type="term" value="F:endonuclease activity"/>
    <property type="evidence" value="ECO:0007669"/>
    <property type="project" value="UniProtKB-KW"/>
</dbReference>
<dbReference type="SUPFAM" id="SSF54076">
    <property type="entry name" value="RNase A-like"/>
    <property type="match status" value="1"/>
</dbReference>
<reference evidence="7" key="4">
    <citation type="submission" date="2025-08" db="UniProtKB">
        <authorList>
            <consortium name="Ensembl"/>
        </authorList>
    </citation>
    <scope>IDENTIFICATION</scope>
</reference>
<dbReference type="GO" id="GO:0050830">
    <property type="term" value="P:defense response to Gram-positive bacterium"/>
    <property type="evidence" value="ECO:0007669"/>
    <property type="project" value="TreeGrafter"/>
</dbReference>
<dbReference type="OMA" id="INQCKRI"/>
<keyword evidence="2 5" id="KW-0540">Nuclease</keyword>
<feature type="signal peptide" evidence="5">
    <location>
        <begin position="1"/>
        <end position="22"/>
    </location>
</feature>
<evidence type="ECO:0000259" key="6">
    <source>
        <dbReference type="SMART" id="SM00092"/>
    </source>
</evidence>
<evidence type="ECO:0000256" key="5">
    <source>
        <dbReference type="RuleBase" id="RU000651"/>
    </source>
</evidence>
<comment type="similarity">
    <text evidence="1 5">Belongs to the pancreatic ribonuclease family.</text>
</comment>
<dbReference type="GeneTree" id="ENSGT00970000194089"/>
<keyword evidence="4 5" id="KW-0378">Hydrolase</keyword>
<evidence type="ECO:0000256" key="4">
    <source>
        <dbReference type="ARBA" id="ARBA00022801"/>
    </source>
</evidence>
<reference evidence="7" key="5">
    <citation type="submission" date="2025-09" db="UniProtKB">
        <authorList>
            <consortium name="Ensembl"/>
        </authorList>
    </citation>
    <scope>IDENTIFICATION</scope>
</reference>
<dbReference type="Proteomes" id="UP000314983">
    <property type="component" value="Chromosome 6"/>
</dbReference>
<dbReference type="InterPro" id="IPR001427">
    <property type="entry name" value="RNaseA"/>
</dbReference>
<dbReference type="Ensembl" id="ENSEEET00000019870.2">
    <property type="protein sequence ID" value="ENSEEEP00000019655.2"/>
    <property type="gene ID" value="ENSEEEG00000024721.1"/>
</dbReference>
<dbReference type="STRING" id="8005.ENSEEEP00000019655"/>
<keyword evidence="8" id="KW-1185">Reference proteome</keyword>
<dbReference type="InterPro" id="IPR023411">
    <property type="entry name" value="RNaseA_AS"/>
</dbReference>
<dbReference type="PANTHER" id="PTHR11437">
    <property type="entry name" value="RIBONUCLEASE"/>
    <property type="match status" value="1"/>
</dbReference>
<evidence type="ECO:0000256" key="1">
    <source>
        <dbReference type="ARBA" id="ARBA00005600"/>
    </source>
</evidence>
<dbReference type="GO" id="GO:0004540">
    <property type="term" value="F:RNA nuclease activity"/>
    <property type="evidence" value="ECO:0007669"/>
    <property type="project" value="TreeGrafter"/>
</dbReference>
<dbReference type="AlphaFoldDB" id="A0A4W4F7H6"/>
<dbReference type="PROSITE" id="PS00127">
    <property type="entry name" value="RNASE_PANCREATIC"/>
    <property type="match status" value="1"/>
</dbReference>
<feature type="chain" id="PRO_5044041824" description="Ribonuclease A-domain domain-containing protein" evidence="5">
    <location>
        <begin position="23"/>
        <end position="153"/>
    </location>
</feature>
<evidence type="ECO:0000313" key="8">
    <source>
        <dbReference type="Proteomes" id="UP000314983"/>
    </source>
</evidence>
<keyword evidence="3 5" id="KW-0255">Endonuclease</keyword>
<protein>
    <recommendedName>
        <fullName evidence="6">Ribonuclease A-domain domain-containing protein</fullName>
    </recommendedName>
</protein>
<evidence type="ECO:0000313" key="7">
    <source>
        <dbReference type="Ensembl" id="ENSEEEP00000019655.2"/>
    </source>
</evidence>
<reference evidence="7" key="3">
    <citation type="submission" date="2020-05" db="EMBL/GenBank/DDBJ databases">
        <title>Electrophorus electricus (electric eel) genome, fEleEle1, primary haplotype.</title>
        <authorList>
            <person name="Myers G."/>
            <person name="Meyer A."/>
            <person name="Fedrigo O."/>
            <person name="Formenti G."/>
            <person name="Rhie A."/>
            <person name="Tracey A."/>
            <person name="Sims Y."/>
            <person name="Jarvis E.D."/>
        </authorList>
    </citation>
    <scope>NUCLEOTIDE SEQUENCE [LARGE SCALE GENOMIC DNA]</scope>
</reference>
<dbReference type="GO" id="GO:0016787">
    <property type="term" value="F:hydrolase activity"/>
    <property type="evidence" value="ECO:0007669"/>
    <property type="project" value="UniProtKB-KW"/>
</dbReference>
<evidence type="ECO:0000256" key="3">
    <source>
        <dbReference type="ARBA" id="ARBA00022759"/>
    </source>
</evidence>
<dbReference type="InterPro" id="IPR023412">
    <property type="entry name" value="RNaseA_domain"/>
</dbReference>
<dbReference type="Gene3D" id="3.10.130.10">
    <property type="entry name" value="Ribonuclease A-like domain"/>
    <property type="match status" value="1"/>
</dbReference>
<reference evidence="8" key="2">
    <citation type="journal article" date="2017" name="Sci. Adv.">
        <title>A tail of two voltages: Proteomic comparison of the three electric organs of the electric eel.</title>
        <authorList>
            <person name="Traeger L.L."/>
            <person name="Sabat G."/>
            <person name="Barrett-Wilt G.A."/>
            <person name="Wells G.B."/>
            <person name="Sussman M.R."/>
        </authorList>
    </citation>
    <scope>NUCLEOTIDE SEQUENCE [LARGE SCALE GENOMIC DNA]</scope>
</reference>
<accession>A0A4W4F7H6</accession>
<dbReference type="InterPro" id="IPR036816">
    <property type="entry name" value="RNaseA-like_dom_sf"/>
</dbReference>
<organism evidence="7 8">
    <name type="scientific">Electrophorus electricus</name>
    <name type="common">Electric eel</name>
    <name type="synonym">Gymnotus electricus</name>
    <dbReference type="NCBI Taxonomy" id="8005"/>
    <lineage>
        <taxon>Eukaryota</taxon>
        <taxon>Metazoa</taxon>
        <taxon>Chordata</taxon>
        <taxon>Craniata</taxon>
        <taxon>Vertebrata</taxon>
        <taxon>Euteleostomi</taxon>
        <taxon>Actinopterygii</taxon>
        <taxon>Neopterygii</taxon>
        <taxon>Teleostei</taxon>
        <taxon>Ostariophysi</taxon>
        <taxon>Gymnotiformes</taxon>
        <taxon>Gymnotoidei</taxon>
        <taxon>Gymnotidae</taxon>
        <taxon>Electrophorus</taxon>
    </lineage>
</organism>
<dbReference type="SMART" id="SM00092">
    <property type="entry name" value="RNAse_Pc"/>
    <property type="match status" value="1"/>
</dbReference>
<proteinExistence type="inferred from homology"/>
<name>A0A4W4F7H6_ELEEL</name>
<evidence type="ECO:0000256" key="2">
    <source>
        <dbReference type="ARBA" id="ARBA00022722"/>
    </source>
</evidence>
<dbReference type="Pfam" id="PF00074">
    <property type="entry name" value="RnaseA"/>
    <property type="match status" value="1"/>
</dbReference>
<feature type="domain" description="Ribonuclease A-domain" evidence="6">
    <location>
        <begin position="21"/>
        <end position="143"/>
    </location>
</feature>
<sequence>MEMRWSALTLLLVLCAIPYTDAQTEEEFIRKHIRPHNLLKKSCNESMKEINGRGNCKPINTFILDKINNVRQVCRNGRYLGRRLWYNNYYKYYESNQNFNIVGCTLIRNSEPPICGCMHRNGSEHIFVACDQNNRPVHYGQEVSGLVDASGLY</sequence>
<reference evidence="8" key="1">
    <citation type="journal article" date="2014" name="Science">
        <title>Nonhuman genetics. Genomic basis for the convergent evolution of electric organs.</title>
        <authorList>
            <person name="Gallant J.R."/>
            <person name="Traeger L.L."/>
            <person name="Volkening J.D."/>
            <person name="Moffett H."/>
            <person name="Chen P.H."/>
            <person name="Novina C.D."/>
            <person name="Phillips G.N.Jr."/>
            <person name="Anand R."/>
            <person name="Wells G.B."/>
            <person name="Pinch M."/>
            <person name="Guth R."/>
            <person name="Unguez G.A."/>
            <person name="Albert J.S."/>
            <person name="Zakon H.H."/>
            <person name="Samanta M.P."/>
            <person name="Sussman M.R."/>
        </authorList>
    </citation>
    <scope>NUCLEOTIDE SEQUENCE [LARGE SCALE GENOMIC DNA]</scope>
</reference>
<keyword evidence="5" id="KW-0732">Signal</keyword>